<dbReference type="EMBL" id="SRMF01000001">
    <property type="protein sequence ID" value="TGG95795.1"/>
    <property type="molecule type" value="Genomic_DNA"/>
</dbReference>
<keyword evidence="3" id="KW-1185">Reference proteome</keyword>
<evidence type="ECO:0000256" key="1">
    <source>
        <dbReference type="SAM" id="MobiDB-lite"/>
    </source>
</evidence>
<organism evidence="2 3">
    <name type="scientific">Natronospirillum operosum</name>
    <dbReference type="NCBI Taxonomy" id="2759953"/>
    <lineage>
        <taxon>Bacteria</taxon>
        <taxon>Pseudomonadati</taxon>
        <taxon>Pseudomonadota</taxon>
        <taxon>Gammaproteobacteria</taxon>
        <taxon>Oceanospirillales</taxon>
        <taxon>Natronospirillaceae</taxon>
        <taxon>Natronospirillum</taxon>
    </lineage>
</organism>
<feature type="region of interest" description="Disordered" evidence="1">
    <location>
        <begin position="1"/>
        <end position="20"/>
    </location>
</feature>
<dbReference type="OrthoDB" id="9999486at2"/>
<dbReference type="AlphaFoldDB" id="A0A4Z0WKN6"/>
<reference evidence="2 3" key="1">
    <citation type="submission" date="2019-04" db="EMBL/GenBank/DDBJ databases">
        <title>Natronospirillum operosus gen. nov., sp. nov., a haloalkaliphilic satellite isolated from decaying biomass of laboratory culture of cyanobacterium Geitlerinema sp. and proposal of Natronospirillaceae fam. nov. and Saccharospirillaceae fam. nov.</title>
        <authorList>
            <person name="Kevbrin V."/>
            <person name="Boltyanskaya Y."/>
            <person name="Koziaeva V."/>
            <person name="Grouzdev D.S."/>
            <person name="Park M."/>
            <person name="Cho J."/>
        </authorList>
    </citation>
    <scope>NUCLEOTIDE SEQUENCE [LARGE SCALE GENOMIC DNA]</scope>
    <source>
        <strain evidence="2 3">G-116</strain>
    </source>
</reference>
<evidence type="ECO:0000313" key="2">
    <source>
        <dbReference type="EMBL" id="TGG95795.1"/>
    </source>
</evidence>
<protein>
    <submittedName>
        <fullName evidence="2">Uncharacterized protein</fullName>
    </submittedName>
</protein>
<comment type="caution">
    <text evidence="2">The sequence shown here is derived from an EMBL/GenBank/DDBJ whole genome shotgun (WGS) entry which is preliminary data.</text>
</comment>
<dbReference type="RefSeq" id="WP_135481749.1">
    <property type="nucleotide sequence ID" value="NZ_SRMF01000001.1"/>
</dbReference>
<proteinExistence type="predicted"/>
<accession>A0A4Z0WKN6</accession>
<evidence type="ECO:0000313" key="3">
    <source>
        <dbReference type="Proteomes" id="UP000297475"/>
    </source>
</evidence>
<sequence>MKDNEPLGLGFGQVPFPQGRRTREQIEEDHFMEFHGSNYCRLCHWIMKVIRASGKAFRGMMCRLDHALRQERSE</sequence>
<gene>
    <name evidence="2" type="ORF">E4656_05140</name>
</gene>
<name>A0A4Z0WKN6_9GAMM</name>
<dbReference type="Proteomes" id="UP000297475">
    <property type="component" value="Unassembled WGS sequence"/>
</dbReference>